<dbReference type="AlphaFoldDB" id="A0A923ECX7"/>
<proteinExistence type="predicted"/>
<keyword evidence="1" id="KW-1133">Transmembrane helix</keyword>
<dbReference type="Pfam" id="PF07963">
    <property type="entry name" value="N_methyl"/>
    <property type="match status" value="1"/>
</dbReference>
<name>A0A923ECX7_CLOTT</name>
<feature type="transmembrane region" description="Helical" evidence="1">
    <location>
        <begin position="21"/>
        <end position="39"/>
    </location>
</feature>
<evidence type="ECO:0000313" key="3">
    <source>
        <dbReference type="Proteomes" id="UP000563151"/>
    </source>
</evidence>
<evidence type="ECO:0000313" key="2">
    <source>
        <dbReference type="EMBL" id="MBC2399636.1"/>
    </source>
</evidence>
<dbReference type="RefSeq" id="WP_035144504.1">
    <property type="nucleotide sequence ID" value="NZ_JAAZWO010000032.1"/>
</dbReference>
<dbReference type="EMBL" id="JAAZWO010000032">
    <property type="protein sequence ID" value="MBC2399636.1"/>
    <property type="molecule type" value="Genomic_DNA"/>
</dbReference>
<sequence>MNLYRINNICYYKKGFTLLELIISLSILSFVIGTAYILINSSSRLVKRQVSNTNSQDDIRMAVEWITKDIKEGKEIICNSGQGDELYVVKKENNKIIKYKKKESGKISNENIYKIIRESDKDKFILVENICKDGFSIDKKDNLYNVSLIIKDKLNKDRYMKFNVSSRMNLAIVDKPDEGDSDNKDPTKPYIDIDNNGKFDGEDYNVDFINGIYHWKDDKKYEKGVLVFPSNFIVNGTTIICNCRDGIRIDENVILGTTNEGKINLITKNLIARKAIININGHGNKNEQINIQTTGVINVQYAKLIAYGQGSHKSKTSVNIKSQGSIDGSYCEITSNGGGGSFGNVQIYSSSSIMLGYSKIQCSSNGNGKSEVVINANGAINCSYSNVIANKNGNSNSYIKISSLGGTNASFATKEGNGMIIIK</sequence>
<dbReference type="PROSITE" id="PS00409">
    <property type="entry name" value="PROKAR_NTER_METHYL"/>
    <property type="match status" value="1"/>
</dbReference>
<keyword evidence="3" id="KW-1185">Reference proteome</keyword>
<dbReference type="Proteomes" id="UP000563151">
    <property type="component" value="Unassembled WGS sequence"/>
</dbReference>
<comment type="caution">
    <text evidence="2">The sequence shown here is derived from an EMBL/GenBank/DDBJ whole genome shotgun (WGS) entry which is preliminary data.</text>
</comment>
<accession>A0A923ECX7</accession>
<gene>
    <name evidence="2" type="ORF">HGG79_17950</name>
</gene>
<keyword evidence="1" id="KW-0812">Transmembrane</keyword>
<dbReference type="InterPro" id="IPR012902">
    <property type="entry name" value="N_methyl_site"/>
</dbReference>
<reference evidence="2 3" key="1">
    <citation type="submission" date="2020-04" db="EMBL/GenBank/DDBJ databases">
        <title>Genomic insights into acetone-butanol-ethanol (ABE) fermentation by sequencing solventogenic clostridia strains.</title>
        <authorList>
            <person name="Brown S."/>
        </authorList>
    </citation>
    <scope>NUCLEOTIDE SEQUENCE [LARGE SCALE GENOMIC DNA]</scope>
    <source>
        <strain evidence="2 3">DJ011</strain>
    </source>
</reference>
<dbReference type="NCBIfam" id="TIGR02532">
    <property type="entry name" value="IV_pilin_GFxxxE"/>
    <property type="match status" value="1"/>
</dbReference>
<protein>
    <submittedName>
        <fullName evidence="2">Type II secretion system protein</fullName>
    </submittedName>
</protein>
<evidence type="ECO:0000256" key="1">
    <source>
        <dbReference type="SAM" id="Phobius"/>
    </source>
</evidence>
<keyword evidence="1" id="KW-0472">Membrane</keyword>
<organism evidence="2 3">
    <name type="scientific">Clostridium tetanomorphum</name>
    <dbReference type="NCBI Taxonomy" id="1553"/>
    <lineage>
        <taxon>Bacteria</taxon>
        <taxon>Bacillati</taxon>
        <taxon>Bacillota</taxon>
        <taxon>Clostridia</taxon>
        <taxon>Eubacteriales</taxon>
        <taxon>Clostridiaceae</taxon>
        <taxon>Clostridium</taxon>
    </lineage>
</organism>